<gene>
    <name evidence="1" type="ORF">HAX54_043555</name>
</gene>
<reference evidence="1 2" key="1">
    <citation type="journal article" date="2021" name="BMC Genomics">
        <title>Datura genome reveals duplications of psychoactive alkaloid biosynthetic genes and high mutation rate following tissue culture.</title>
        <authorList>
            <person name="Rajewski A."/>
            <person name="Carter-House D."/>
            <person name="Stajich J."/>
            <person name="Litt A."/>
        </authorList>
    </citation>
    <scope>NUCLEOTIDE SEQUENCE [LARGE SCALE GENOMIC DNA]</scope>
    <source>
        <strain evidence="1">AR-01</strain>
    </source>
</reference>
<dbReference type="Proteomes" id="UP000823775">
    <property type="component" value="Unassembled WGS sequence"/>
</dbReference>
<protein>
    <submittedName>
        <fullName evidence="1">Uncharacterized protein</fullName>
    </submittedName>
</protein>
<proteinExistence type="predicted"/>
<comment type="caution">
    <text evidence="1">The sequence shown here is derived from an EMBL/GenBank/DDBJ whole genome shotgun (WGS) entry which is preliminary data.</text>
</comment>
<keyword evidence="2" id="KW-1185">Reference proteome</keyword>
<evidence type="ECO:0000313" key="1">
    <source>
        <dbReference type="EMBL" id="MCE2055849.1"/>
    </source>
</evidence>
<organism evidence="1 2">
    <name type="scientific">Datura stramonium</name>
    <name type="common">Jimsonweed</name>
    <name type="synonym">Common thornapple</name>
    <dbReference type="NCBI Taxonomy" id="4076"/>
    <lineage>
        <taxon>Eukaryota</taxon>
        <taxon>Viridiplantae</taxon>
        <taxon>Streptophyta</taxon>
        <taxon>Embryophyta</taxon>
        <taxon>Tracheophyta</taxon>
        <taxon>Spermatophyta</taxon>
        <taxon>Magnoliopsida</taxon>
        <taxon>eudicotyledons</taxon>
        <taxon>Gunneridae</taxon>
        <taxon>Pentapetalae</taxon>
        <taxon>asterids</taxon>
        <taxon>lamiids</taxon>
        <taxon>Solanales</taxon>
        <taxon>Solanaceae</taxon>
        <taxon>Solanoideae</taxon>
        <taxon>Datureae</taxon>
        <taxon>Datura</taxon>
    </lineage>
</organism>
<name>A0ABS8W4V4_DATST</name>
<accession>A0ABS8W4V4</accession>
<sequence>MALTLCVMMTISSLSTHFFVTNSLRYFANPGISLKASIYQILNDTCLSIARYLAIFVSSYLFISLDGNRGRMESSDKGIETSTTLSVSSSSEKLSNPPPHGLSSILGIDCIVHSNYIGHLDVAVATSYNHSS</sequence>
<dbReference type="EMBL" id="JACEIK010006527">
    <property type="protein sequence ID" value="MCE2055849.1"/>
    <property type="molecule type" value="Genomic_DNA"/>
</dbReference>
<evidence type="ECO:0000313" key="2">
    <source>
        <dbReference type="Proteomes" id="UP000823775"/>
    </source>
</evidence>